<dbReference type="PANTHER" id="PTHR30347:SF1">
    <property type="entry name" value="MECHANOSENSITIVE CHANNEL MSCK"/>
    <property type="match status" value="1"/>
</dbReference>
<dbReference type="Gene3D" id="3.30.420.10">
    <property type="entry name" value="Ribonuclease H-like superfamily/Ribonuclease H"/>
    <property type="match status" value="1"/>
</dbReference>
<dbReference type="Pfam" id="PF13358">
    <property type="entry name" value="DDE_3"/>
    <property type="match status" value="1"/>
</dbReference>
<evidence type="ECO:0000313" key="3">
    <source>
        <dbReference type="Proteomes" id="UP000598174"/>
    </source>
</evidence>
<evidence type="ECO:0000259" key="1">
    <source>
        <dbReference type="Pfam" id="PF13358"/>
    </source>
</evidence>
<dbReference type="InterPro" id="IPR052702">
    <property type="entry name" value="MscS-like_channel"/>
</dbReference>
<dbReference type="Pfam" id="PF13565">
    <property type="entry name" value="HTH_32"/>
    <property type="match status" value="1"/>
</dbReference>
<dbReference type="PANTHER" id="PTHR30347">
    <property type="entry name" value="POTASSIUM CHANNEL RELATED"/>
    <property type="match status" value="1"/>
</dbReference>
<reference evidence="2" key="1">
    <citation type="submission" date="2021-01" db="EMBL/GenBank/DDBJ databases">
        <title>Whole genome shotgun sequence of Actinoplanes ferrugineus NBRC 15555.</title>
        <authorList>
            <person name="Komaki H."/>
            <person name="Tamura T."/>
        </authorList>
    </citation>
    <scope>NUCLEOTIDE SEQUENCE</scope>
    <source>
        <strain evidence="2">NBRC 15555</strain>
    </source>
</reference>
<dbReference type="Proteomes" id="UP000598174">
    <property type="component" value="Unassembled WGS sequence"/>
</dbReference>
<dbReference type="InterPro" id="IPR009057">
    <property type="entry name" value="Homeodomain-like_sf"/>
</dbReference>
<proteinExistence type="predicted"/>
<comment type="caution">
    <text evidence="2">The sequence shown here is derived from an EMBL/GenBank/DDBJ whole genome shotgun (WGS) entry which is preliminary data.</text>
</comment>
<dbReference type="NCBIfam" id="NF033545">
    <property type="entry name" value="transpos_IS630"/>
    <property type="match status" value="1"/>
</dbReference>
<dbReference type="InterPro" id="IPR038717">
    <property type="entry name" value="Tc1-like_DDE_dom"/>
</dbReference>
<dbReference type="EMBL" id="BOMM01000052">
    <property type="protein sequence ID" value="GIE14160.1"/>
    <property type="molecule type" value="Genomic_DNA"/>
</dbReference>
<evidence type="ECO:0000313" key="2">
    <source>
        <dbReference type="EMBL" id="GIE14160.1"/>
    </source>
</evidence>
<dbReference type="GO" id="GO:0003676">
    <property type="term" value="F:nucleic acid binding"/>
    <property type="evidence" value="ECO:0007669"/>
    <property type="project" value="InterPro"/>
</dbReference>
<dbReference type="InterPro" id="IPR036397">
    <property type="entry name" value="RNaseH_sf"/>
</dbReference>
<dbReference type="InterPro" id="IPR047655">
    <property type="entry name" value="Transpos_IS630-like"/>
</dbReference>
<feature type="domain" description="Tc1-like transposase DDE" evidence="1">
    <location>
        <begin position="150"/>
        <end position="278"/>
    </location>
</feature>
<dbReference type="SUPFAM" id="SSF46689">
    <property type="entry name" value="Homeodomain-like"/>
    <property type="match status" value="1"/>
</dbReference>
<sequence length="326" mass="36259">MKKDIAVLAGMSRPTVDLWLGRYAADGVVGLLAQQPGGPRVQVSPDVRSRVLALTRATPPAETGLSHWSTRTMADYVTRVHKMPVSHHWVANLWREHGLKPQKQGTFKLSKDPAFADKVADIVGLYLDPPGGAVVLSLDEKTQIQALDRTQPLLPIEFDRSEQRTHDYVRHGTTNLFAALNVGTGEVIGDCVPNRNGAAFLAFLKKAVAPHAGREIHVVLDNLSTHTTPEVMTWRQAHPNVHFHFTPTGSSWLNQIETWFGIITRQAIRRGTFASVQVLIRTIRAYINSWNIEPRPFTWTATADEILAKVRLTQLSIKKLVANNSK</sequence>
<gene>
    <name evidence="2" type="ORF">Afe05nite_60000</name>
</gene>
<dbReference type="SUPFAM" id="SSF53098">
    <property type="entry name" value="Ribonuclease H-like"/>
    <property type="match status" value="1"/>
</dbReference>
<protein>
    <submittedName>
        <fullName evidence="2">IS630 family transposase</fullName>
    </submittedName>
</protein>
<accession>A0A919MIY8</accession>
<organism evidence="2 3">
    <name type="scientific">Paractinoplanes ferrugineus</name>
    <dbReference type="NCBI Taxonomy" id="113564"/>
    <lineage>
        <taxon>Bacteria</taxon>
        <taxon>Bacillati</taxon>
        <taxon>Actinomycetota</taxon>
        <taxon>Actinomycetes</taxon>
        <taxon>Micromonosporales</taxon>
        <taxon>Micromonosporaceae</taxon>
        <taxon>Paractinoplanes</taxon>
    </lineage>
</organism>
<dbReference type="InterPro" id="IPR012337">
    <property type="entry name" value="RNaseH-like_sf"/>
</dbReference>
<dbReference type="AlphaFoldDB" id="A0A919MIY8"/>
<keyword evidence="3" id="KW-1185">Reference proteome</keyword>
<name>A0A919MIY8_9ACTN</name>